<dbReference type="KEGG" id="dds:Ddes_0240"/>
<dbReference type="eggNOG" id="ENOG502ZBY8">
    <property type="taxonomic scope" value="Bacteria"/>
</dbReference>
<reference evidence="1" key="1">
    <citation type="submission" date="2009-01" db="EMBL/GenBank/DDBJ databases">
        <title>Complete sequence of Desulfovibrio desulfuricans subsp. desulfuricans str. ATCC 27774.</title>
        <authorList>
            <consortium name="US DOE Joint Genome Institute"/>
            <person name="Lucas S."/>
            <person name="Copeland A."/>
            <person name="Lapidus A."/>
            <person name="Glavina del Rio T."/>
            <person name="Tice H."/>
            <person name="Bruce D."/>
            <person name="Goodwin L."/>
            <person name="Pitluck S."/>
            <person name="Sims D."/>
            <person name="Lu M."/>
            <person name="Kiss H."/>
            <person name="Meineke L."/>
            <person name="Brettin T."/>
            <person name="Detter J.C."/>
            <person name="Han C."/>
            <person name="Larimer F."/>
            <person name="Land M."/>
            <person name="Hauser L."/>
            <person name="Kyrpides N."/>
            <person name="Ovchinnikova G."/>
            <person name="Hazen T.C."/>
        </authorList>
    </citation>
    <scope>NUCLEOTIDE SEQUENCE [LARGE SCALE GENOMIC DNA]</scope>
    <source>
        <strain evidence="1">ATCC 27774</strain>
    </source>
</reference>
<organism evidence="1">
    <name type="scientific">Desulfovibrio desulfuricans (strain ATCC 27774 / DSM 6949 / MB)</name>
    <dbReference type="NCBI Taxonomy" id="525146"/>
    <lineage>
        <taxon>Bacteria</taxon>
        <taxon>Pseudomonadati</taxon>
        <taxon>Thermodesulfobacteriota</taxon>
        <taxon>Desulfovibrionia</taxon>
        <taxon>Desulfovibrionales</taxon>
        <taxon>Desulfovibrionaceae</taxon>
        <taxon>Desulfovibrio</taxon>
    </lineage>
</organism>
<dbReference type="EMBL" id="CP001358">
    <property type="protein sequence ID" value="ACL48155.1"/>
    <property type="molecule type" value="Genomic_DNA"/>
</dbReference>
<accession>B8J318</accession>
<dbReference type="HOGENOM" id="CLU_066846_0_0_7"/>
<sequence>MAKLTTDFIKVAQVGPAADGRTIHEEWLREMAESYNPATYTAMLWPEHCRWFGNLGEVLELRAGPDEAGVFSLFARFAPNAAMLDYNAAGQGLFYSIEVSENFADSGKTYLSGLGVTDSPASLGMPSTRFTAQKDINCFSNVPFAPIKPEDKDDAPGWFKRFFPQFFNKTEGAAPEAAPNPKKEPNMEELEARVTAVEETVAALAEQVGGFEGRLAALEVDVAAGGSGDASGGDFAVKALARQIGALRNEFRQVASVARPGTTAPKTLGAARKPLL</sequence>
<protein>
    <submittedName>
        <fullName evidence="1">Capsid scaffolding</fullName>
    </submittedName>
</protein>
<evidence type="ECO:0000313" key="1">
    <source>
        <dbReference type="EMBL" id="ACL48155.1"/>
    </source>
</evidence>
<proteinExistence type="predicted"/>
<dbReference type="AlphaFoldDB" id="B8J318"/>
<name>B8J318_DESDA</name>
<dbReference type="InterPro" id="IPR009228">
    <property type="entry name" value="Capsid_scaffold_GpO"/>
</dbReference>
<dbReference type="STRING" id="525146.Ddes_0240"/>
<gene>
    <name evidence="1" type="ordered locus">Ddes_0240</name>
</gene>
<dbReference type="Pfam" id="PF05929">
    <property type="entry name" value="Phage_GPO"/>
    <property type="match status" value="1"/>
</dbReference>